<dbReference type="PANTHER" id="PTHR35529">
    <property type="entry name" value="MANGANESE EFFLUX PUMP MNTP-RELATED"/>
    <property type="match status" value="1"/>
</dbReference>
<gene>
    <name evidence="8" type="primary">mntP</name>
    <name evidence="9" type="ORF">J2Z37_004028</name>
</gene>
<comment type="function">
    <text evidence="8">Probably functions as a manganese efflux pump.</text>
</comment>
<keyword evidence="3 8" id="KW-0812">Transmembrane</keyword>
<evidence type="ECO:0000256" key="6">
    <source>
        <dbReference type="ARBA" id="ARBA00023136"/>
    </source>
</evidence>
<dbReference type="InterPro" id="IPR022929">
    <property type="entry name" value="Put_MntP"/>
</dbReference>
<comment type="similarity">
    <text evidence="8">Belongs to the MntP (TC 9.B.29) family.</text>
</comment>
<dbReference type="PANTHER" id="PTHR35529:SF1">
    <property type="entry name" value="MANGANESE EFFLUX PUMP MNTP-RELATED"/>
    <property type="match status" value="1"/>
</dbReference>
<keyword evidence="2 8" id="KW-1003">Cell membrane</keyword>
<keyword evidence="5 8" id="KW-0406">Ion transport</keyword>
<dbReference type="EMBL" id="JAGGKT010000015">
    <property type="protein sequence ID" value="MBP1934011.1"/>
    <property type="molecule type" value="Genomic_DNA"/>
</dbReference>
<protein>
    <recommendedName>
        <fullName evidence="8">Putative manganese efflux pump MntP</fullName>
    </recommendedName>
</protein>
<name>A0ABS4GUS4_9BACL</name>
<keyword evidence="7 8" id="KW-0464">Manganese</keyword>
<evidence type="ECO:0000256" key="3">
    <source>
        <dbReference type="ARBA" id="ARBA00022692"/>
    </source>
</evidence>
<keyword evidence="6 8" id="KW-0472">Membrane</keyword>
<organism evidence="9 10">
    <name type="scientific">Ammoniphilus resinae</name>
    <dbReference type="NCBI Taxonomy" id="861532"/>
    <lineage>
        <taxon>Bacteria</taxon>
        <taxon>Bacillati</taxon>
        <taxon>Bacillota</taxon>
        <taxon>Bacilli</taxon>
        <taxon>Bacillales</taxon>
        <taxon>Paenibacillaceae</taxon>
        <taxon>Aneurinibacillus group</taxon>
        <taxon>Ammoniphilus</taxon>
    </lineage>
</organism>
<comment type="caution">
    <text evidence="9">The sequence shown here is derived from an EMBL/GenBank/DDBJ whole genome shotgun (WGS) entry which is preliminary data.</text>
</comment>
<feature type="transmembrane region" description="Helical" evidence="8">
    <location>
        <begin position="108"/>
        <end position="132"/>
    </location>
</feature>
<evidence type="ECO:0000256" key="7">
    <source>
        <dbReference type="ARBA" id="ARBA00023211"/>
    </source>
</evidence>
<evidence type="ECO:0000313" key="10">
    <source>
        <dbReference type="Proteomes" id="UP001519343"/>
    </source>
</evidence>
<dbReference type="InterPro" id="IPR003810">
    <property type="entry name" value="Mntp/YtaF"/>
</dbReference>
<evidence type="ECO:0000256" key="2">
    <source>
        <dbReference type="ARBA" id="ARBA00022475"/>
    </source>
</evidence>
<keyword evidence="10" id="KW-1185">Reference proteome</keyword>
<proteinExistence type="inferred from homology"/>
<dbReference type="Proteomes" id="UP001519343">
    <property type="component" value="Unassembled WGS sequence"/>
</dbReference>
<accession>A0ABS4GUS4</accession>
<reference evidence="9 10" key="1">
    <citation type="submission" date="2021-03" db="EMBL/GenBank/DDBJ databases">
        <title>Genomic Encyclopedia of Type Strains, Phase IV (KMG-IV): sequencing the most valuable type-strain genomes for metagenomic binning, comparative biology and taxonomic classification.</title>
        <authorList>
            <person name="Goeker M."/>
        </authorList>
    </citation>
    <scope>NUCLEOTIDE SEQUENCE [LARGE SCALE GENOMIC DNA]</scope>
    <source>
        <strain evidence="9 10">DSM 24738</strain>
    </source>
</reference>
<evidence type="ECO:0000256" key="5">
    <source>
        <dbReference type="ARBA" id="ARBA00023065"/>
    </source>
</evidence>
<keyword evidence="4 8" id="KW-1133">Transmembrane helix</keyword>
<evidence type="ECO:0000256" key="1">
    <source>
        <dbReference type="ARBA" id="ARBA00022448"/>
    </source>
</evidence>
<feature type="transmembrane region" description="Helical" evidence="8">
    <location>
        <begin position="167"/>
        <end position="187"/>
    </location>
</feature>
<feature type="transmembrane region" description="Helical" evidence="8">
    <location>
        <begin position="47"/>
        <end position="68"/>
    </location>
</feature>
<evidence type="ECO:0000313" key="9">
    <source>
        <dbReference type="EMBL" id="MBP1934011.1"/>
    </source>
</evidence>
<feature type="transmembrane region" description="Helical" evidence="8">
    <location>
        <begin position="12"/>
        <end position="35"/>
    </location>
</feature>
<evidence type="ECO:0000256" key="4">
    <source>
        <dbReference type="ARBA" id="ARBA00022989"/>
    </source>
</evidence>
<keyword evidence="1 8" id="KW-0813">Transport</keyword>
<dbReference type="HAMAP" id="MF_01521">
    <property type="entry name" value="MntP_pump"/>
    <property type="match status" value="1"/>
</dbReference>
<comment type="subcellular location">
    <subcellularLocation>
        <location evidence="8">Cell membrane</location>
        <topology evidence="8">Multi-pass membrane protein</topology>
    </subcellularLocation>
</comment>
<feature type="transmembrane region" description="Helical" evidence="8">
    <location>
        <begin position="138"/>
        <end position="160"/>
    </location>
</feature>
<evidence type="ECO:0000256" key="8">
    <source>
        <dbReference type="HAMAP-Rule" id="MF_01521"/>
    </source>
</evidence>
<sequence>MAWDIVQWGQFYTILMIGFALGMDAFSLGIGLGTLGIRLRTIAKISLTIGLFHILMPLLGIFTGMFLTKVVGSVASFIGGIILCYLGIQMFWAAIFKGDEDTRATRKIGGIEMLLFSLSVSMDALSVGFSFGLFAVNVWLAVVVFGILGMLMSAIGLLLGKRVGHRLGTWGEVIGGVILFAFGLKFLF</sequence>
<dbReference type="Pfam" id="PF02659">
    <property type="entry name" value="Mntp"/>
    <property type="match status" value="1"/>
</dbReference>
<feature type="transmembrane region" description="Helical" evidence="8">
    <location>
        <begin position="74"/>
        <end position="96"/>
    </location>
</feature>